<evidence type="ECO:0000313" key="19">
    <source>
        <dbReference type="Proteomes" id="UP000242180"/>
    </source>
</evidence>
<keyword evidence="8" id="KW-0276">Fatty acid metabolism</keyword>
<dbReference type="OrthoDB" id="538336at2759"/>
<evidence type="ECO:0000256" key="3">
    <source>
        <dbReference type="ARBA" id="ARBA00004275"/>
    </source>
</evidence>
<dbReference type="GO" id="GO:0071949">
    <property type="term" value="F:FAD binding"/>
    <property type="evidence" value="ECO:0007669"/>
    <property type="project" value="InterPro"/>
</dbReference>
<dbReference type="SUPFAM" id="SSF47203">
    <property type="entry name" value="Acyl-CoA dehydrogenase C-terminal domain-like"/>
    <property type="match status" value="2"/>
</dbReference>
<dbReference type="InterPro" id="IPR029320">
    <property type="entry name" value="Acyl-CoA_ox_N"/>
</dbReference>
<dbReference type="InterPro" id="IPR036250">
    <property type="entry name" value="AcylCo_DH-like_C"/>
</dbReference>
<dbReference type="PANTHER" id="PTHR10909">
    <property type="entry name" value="ELECTRON TRANSPORT OXIDOREDUCTASE"/>
    <property type="match status" value="1"/>
</dbReference>
<evidence type="ECO:0000256" key="5">
    <source>
        <dbReference type="ARBA" id="ARBA00006288"/>
    </source>
</evidence>
<dbReference type="GO" id="GO:0005504">
    <property type="term" value="F:fatty acid binding"/>
    <property type="evidence" value="ECO:0007669"/>
    <property type="project" value="TreeGrafter"/>
</dbReference>
<evidence type="ECO:0000259" key="17">
    <source>
        <dbReference type="Pfam" id="PF22924"/>
    </source>
</evidence>
<dbReference type="PIRSF" id="PIRSF000168">
    <property type="entry name" value="Acyl-CoA_oxidase"/>
    <property type="match status" value="1"/>
</dbReference>
<comment type="similarity">
    <text evidence="5 12">Belongs to the acyl-CoA oxidase family.</text>
</comment>
<comment type="subcellular location">
    <subcellularLocation>
        <location evidence="3">Peroxisome</location>
    </subcellularLocation>
</comment>
<dbReference type="Pfam" id="PF22924">
    <property type="entry name" value="ACOX_C_alpha1"/>
    <property type="match status" value="1"/>
</dbReference>
<evidence type="ECO:0000256" key="10">
    <source>
        <dbReference type="ARBA" id="ARBA00023098"/>
    </source>
</evidence>
<feature type="domain" description="Acyl-CoA oxidase C-alpha1" evidence="17">
    <location>
        <begin position="286"/>
        <end position="445"/>
    </location>
</feature>
<comment type="catalytic activity">
    <reaction evidence="1">
        <text>a 2,3-saturated acyl-CoA + O2 = a (2E)-enoyl-CoA + H2O2</text>
        <dbReference type="Rhea" id="RHEA:38959"/>
        <dbReference type="ChEBI" id="CHEBI:15379"/>
        <dbReference type="ChEBI" id="CHEBI:16240"/>
        <dbReference type="ChEBI" id="CHEBI:58856"/>
        <dbReference type="ChEBI" id="CHEBI:65111"/>
        <dbReference type="EC" id="1.3.3.6"/>
    </reaction>
</comment>
<feature type="domain" description="Acyl-CoA oxidase C-terminal" evidence="14">
    <location>
        <begin position="511"/>
        <end position="665"/>
    </location>
</feature>
<feature type="domain" description="Acyl-CoA oxidase/dehydrogenase middle" evidence="15">
    <location>
        <begin position="146"/>
        <end position="256"/>
    </location>
</feature>
<organism evidence="18 19">
    <name type="scientific">Syncephalastrum racemosum</name>
    <name type="common">Filamentous fungus</name>
    <dbReference type="NCBI Taxonomy" id="13706"/>
    <lineage>
        <taxon>Eukaryota</taxon>
        <taxon>Fungi</taxon>
        <taxon>Fungi incertae sedis</taxon>
        <taxon>Mucoromycota</taxon>
        <taxon>Mucoromycotina</taxon>
        <taxon>Mucoromycetes</taxon>
        <taxon>Mucorales</taxon>
        <taxon>Syncephalastraceae</taxon>
        <taxon>Syncephalastrum</taxon>
    </lineage>
</organism>
<dbReference type="Gene3D" id="1.20.140.10">
    <property type="entry name" value="Butyryl-CoA Dehydrogenase, subunit A, domain 3"/>
    <property type="match status" value="2"/>
</dbReference>
<dbReference type="InterPro" id="IPR006091">
    <property type="entry name" value="Acyl-CoA_Oxase/DH_mid-dom"/>
</dbReference>
<dbReference type="GO" id="GO:0055088">
    <property type="term" value="P:lipid homeostasis"/>
    <property type="evidence" value="ECO:0007669"/>
    <property type="project" value="TreeGrafter"/>
</dbReference>
<evidence type="ECO:0000259" key="16">
    <source>
        <dbReference type="Pfam" id="PF14749"/>
    </source>
</evidence>
<dbReference type="GO" id="GO:0005777">
    <property type="term" value="C:peroxisome"/>
    <property type="evidence" value="ECO:0007669"/>
    <property type="project" value="UniProtKB-SubCell"/>
</dbReference>
<dbReference type="Gene3D" id="2.40.110.10">
    <property type="entry name" value="Butyryl-CoA Dehydrogenase, subunit A, domain 2"/>
    <property type="match status" value="1"/>
</dbReference>
<dbReference type="OMA" id="NDGATHN"/>
<dbReference type="SUPFAM" id="SSF56645">
    <property type="entry name" value="Acyl-CoA dehydrogenase NM domain-like"/>
    <property type="match status" value="1"/>
</dbReference>
<name>A0A1X2H739_SYNRA</name>
<dbReference type="PANTHER" id="PTHR10909:SF352">
    <property type="entry name" value="ACYL-COENZYME A OXIDASE-LIKE PROTEIN"/>
    <property type="match status" value="1"/>
</dbReference>
<protein>
    <recommendedName>
        <fullName evidence="12">Acyl-coenzyme A oxidase</fullName>
    </recommendedName>
</protein>
<evidence type="ECO:0000256" key="8">
    <source>
        <dbReference type="ARBA" id="ARBA00022832"/>
    </source>
</evidence>
<evidence type="ECO:0000256" key="6">
    <source>
        <dbReference type="ARBA" id="ARBA00022630"/>
    </source>
</evidence>
<dbReference type="InterPro" id="IPR055060">
    <property type="entry name" value="ACOX_C_alpha1"/>
</dbReference>
<reference evidence="18 19" key="1">
    <citation type="submission" date="2016-07" db="EMBL/GenBank/DDBJ databases">
        <title>Pervasive Adenine N6-methylation of Active Genes in Fungi.</title>
        <authorList>
            <consortium name="DOE Joint Genome Institute"/>
            <person name="Mondo S.J."/>
            <person name="Dannebaum R.O."/>
            <person name="Kuo R.C."/>
            <person name="Labutti K."/>
            <person name="Haridas S."/>
            <person name="Kuo A."/>
            <person name="Salamov A."/>
            <person name="Ahrendt S.R."/>
            <person name="Lipzen A."/>
            <person name="Sullivan W."/>
            <person name="Andreopoulos W.B."/>
            <person name="Clum A."/>
            <person name="Lindquist E."/>
            <person name="Daum C."/>
            <person name="Ramamoorthy G.K."/>
            <person name="Gryganskyi A."/>
            <person name="Culley D."/>
            <person name="Magnuson J.K."/>
            <person name="James T.Y."/>
            <person name="O'Malley M.A."/>
            <person name="Stajich J.E."/>
            <person name="Spatafora J.W."/>
            <person name="Visel A."/>
            <person name="Grigoriev I.V."/>
        </authorList>
    </citation>
    <scope>NUCLEOTIDE SEQUENCE [LARGE SCALE GENOMIC DNA]</scope>
    <source>
        <strain evidence="18 19">NRRL 2496</strain>
    </source>
</reference>
<dbReference type="UniPathway" id="UPA00661"/>
<dbReference type="Pfam" id="PF02770">
    <property type="entry name" value="Acyl-CoA_dh_M"/>
    <property type="match status" value="1"/>
</dbReference>
<dbReference type="InterPro" id="IPR009100">
    <property type="entry name" value="AcylCoA_DH/oxidase_NM_dom_sf"/>
</dbReference>
<sequence length="670" mass="75343">MSLQAPKDMAAERDAAKFDIEKLAHYWAGGEERYKHLQRAFKFMASDPELVMQPPRNILDTTRPEIREFTMGQIHRYAKVLQDPLYKNDSDFKEALFQALAMYSESFSMRIGVHTALFKNVLNMLGSDAQREQWLDDIENFRVIGCFAMTELGHSSALRDIETRATYDMATDEFVIESPSITATKWWIGMAGKTATHTMVIAQTYINGKHYGHNWFVVQLRDRETGELMPNIVAGDIGAKVGRSGLDNGWIQFRNVRTPRTNMMSRWVSLSRQGEYTPAPSPVVMYATLIPERIMLTVNCVGMVTQALTIATRYGVVRRQGHKNEQIMDYLSHYGKLVPAVAFMYMTHSACMTVNEQFKVLTAGGDMDPMTYLNHVGDMHAISACFKGYVGWFGSDILETCRRCCGGHAYSAYNAIGSLIDDWGVLTTGGGDNVVMLQQTTRILLHRLEQKLDMDEYPELQFKSSTHYFTKAKEYVAWSNWTVTNVEDCLKDLTLVEDALHCILLNSISNELKTGSTHNDLLLDEARAAELHGAAYMFSDAVSKFGSVNHADPALDKGVAGIMHRLTALWGVHVLHTFSDQGYKEGVLSPAQIKAIEKLYLKLCKELRYQVVGLTDAFGYPDFVLKAPIGKYDGDIYEPYFETVLNAPSSTGKPPYHAKYIQPLTTQGGK</sequence>
<evidence type="ECO:0000259" key="15">
    <source>
        <dbReference type="Pfam" id="PF02770"/>
    </source>
</evidence>
<comment type="pathway">
    <text evidence="4">Lipid metabolism; peroxisomal fatty acid beta-oxidation.</text>
</comment>
<evidence type="ECO:0000256" key="7">
    <source>
        <dbReference type="ARBA" id="ARBA00022827"/>
    </source>
</evidence>
<dbReference type="AlphaFoldDB" id="A0A1X2H739"/>
<comment type="caution">
    <text evidence="18">The sequence shown here is derived from an EMBL/GenBank/DDBJ whole genome shotgun (WGS) entry which is preliminary data.</text>
</comment>
<evidence type="ECO:0000259" key="14">
    <source>
        <dbReference type="Pfam" id="PF01756"/>
    </source>
</evidence>
<accession>A0A1X2H739</accession>
<evidence type="ECO:0000256" key="2">
    <source>
        <dbReference type="ARBA" id="ARBA00001974"/>
    </source>
</evidence>
<dbReference type="GO" id="GO:0033540">
    <property type="term" value="P:fatty acid beta-oxidation using acyl-CoA oxidase"/>
    <property type="evidence" value="ECO:0007669"/>
    <property type="project" value="UniProtKB-UniPathway"/>
</dbReference>
<dbReference type="EMBL" id="MCGN01000007">
    <property type="protein sequence ID" value="ORY94375.1"/>
    <property type="molecule type" value="Genomic_DNA"/>
</dbReference>
<keyword evidence="7 12" id="KW-0274">FAD</keyword>
<dbReference type="Gene3D" id="1.10.540.10">
    <property type="entry name" value="Acyl-CoA dehydrogenase/oxidase, N-terminal domain"/>
    <property type="match status" value="1"/>
</dbReference>
<gene>
    <name evidence="18" type="ORF">BCR43DRAFT_442802</name>
</gene>
<feature type="binding site" evidence="13">
    <location>
        <position position="150"/>
    </location>
    <ligand>
        <name>FAD</name>
        <dbReference type="ChEBI" id="CHEBI:57692"/>
    </ligand>
</feature>
<dbReference type="InParanoid" id="A0A1X2H739"/>
<keyword evidence="11" id="KW-0576">Peroxisome</keyword>
<keyword evidence="19" id="KW-1185">Reference proteome</keyword>
<evidence type="ECO:0000256" key="9">
    <source>
        <dbReference type="ARBA" id="ARBA00023002"/>
    </source>
</evidence>
<evidence type="ECO:0000256" key="13">
    <source>
        <dbReference type="PIRSR" id="PIRSR000168-2"/>
    </source>
</evidence>
<dbReference type="STRING" id="13706.A0A1X2H739"/>
<dbReference type="InterPro" id="IPR046373">
    <property type="entry name" value="Acyl-CoA_Oxase/DH_mid-dom_sf"/>
</dbReference>
<evidence type="ECO:0000256" key="4">
    <source>
        <dbReference type="ARBA" id="ARBA00004846"/>
    </source>
</evidence>
<feature type="binding site" evidence="13">
    <location>
        <position position="189"/>
    </location>
    <ligand>
        <name>FAD</name>
        <dbReference type="ChEBI" id="CHEBI:57692"/>
    </ligand>
</feature>
<evidence type="ECO:0000313" key="18">
    <source>
        <dbReference type="EMBL" id="ORY94375.1"/>
    </source>
</evidence>
<keyword evidence="9" id="KW-0560">Oxidoreductase</keyword>
<feature type="domain" description="Acyl-coenzyme A oxidase N-terminal" evidence="16">
    <location>
        <begin position="19"/>
        <end position="144"/>
    </location>
</feature>
<comment type="cofactor">
    <cofactor evidence="2">
        <name>FAD</name>
        <dbReference type="ChEBI" id="CHEBI:57692"/>
    </cofactor>
</comment>
<dbReference type="Pfam" id="PF14749">
    <property type="entry name" value="Acyl-CoA_ox_N"/>
    <property type="match status" value="1"/>
</dbReference>
<dbReference type="Proteomes" id="UP000242180">
    <property type="component" value="Unassembled WGS sequence"/>
</dbReference>
<evidence type="ECO:0000256" key="11">
    <source>
        <dbReference type="ARBA" id="ARBA00023140"/>
    </source>
</evidence>
<dbReference type="GO" id="GO:0003997">
    <property type="term" value="F:acyl-CoA oxidase activity"/>
    <property type="evidence" value="ECO:0007669"/>
    <property type="project" value="UniProtKB-EC"/>
</dbReference>
<evidence type="ECO:0000256" key="1">
    <source>
        <dbReference type="ARBA" id="ARBA00001201"/>
    </source>
</evidence>
<keyword evidence="6 12" id="KW-0285">Flavoprotein</keyword>
<dbReference type="InterPro" id="IPR002655">
    <property type="entry name" value="Acyl-CoA_oxidase_C"/>
</dbReference>
<dbReference type="Pfam" id="PF01756">
    <property type="entry name" value="ACOX"/>
    <property type="match status" value="1"/>
</dbReference>
<evidence type="ECO:0000256" key="12">
    <source>
        <dbReference type="PIRNR" id="PIRNR000168"/>
    </source>
</evidence>
<proteinExistence type="inferred from homology"/>
<dbReference type="InterPro" id="IPR037069">
    <property type="entry name" value="AcylCoA_DH/ox_N_sf"/>
</dbReference>
<dbReference type="FunFam" id="2.40.110.10:FF:000003">
    <property type="entry name" value="Acyl-coenzyme A oxidase"/>
    <property type="match status" value="1"/>
</dbReference>
<keyword evidence="10" id="KW-0443">Lipid metabolism</keyword>
<dbReference type="InterPro" id="IPR012258">
    <property type="entry name" value="Acyl-CoA_oxidase"/>
</dbReference>